<evidence type="ECO:0000313" key="3">
    <source>
        <dbReference type="Proteomes" id="UP000078428"/>
    </source>
</evidence>
<dbReference type="OrthoDB" id="9799456at2"/>
<name>A0A178M5K3_9PROT</name>
<protein>
    <recommendedName>
        <fullName evidence="4">DUF983 domain-containing protein</fullName>
    </recommendedName>
</protein>
<evidence type="ECO:0008006" key="4">
    <source>
        <dbReference type="Google" id="ProtNLM"/>
    </source>
</evidence>
<feature type="transmembrane region" description="Helical" evidence="1">
    <location>
        <begin position="99"/>
        <end position="120"/>
    </location>
</feature>
<dbReference type="EMBL" id="LWQT01000131">
    <property type="protein sequence ID" value="OAN42987.1"/>
    <property type="molecule type" value="Genomic_DNA"/>
</dbReference>
<feature type="transmembrane region" description="Helical" evidence="1">
    <location>
        <begin position="75"/>
        <end position="93"/>
    </location>
</feature>
<dbReference type="AlphaFoldDB" id="A0A178M5K3"/>
<evidence type="ECO:0000256" key="1">
    <source>
        <dbReference type="SAM" id="Phobius"/>
    </source>
</evidence>
<sequence>MQHRLRVPVCSPAPMPTEPPGLRWRRMATAVLRGLRRRCPRCGVGDSMEGYLRIRQVCSHCGQSLGHIRADDGPAYFTMLIAGHVVVPLALLAEQLWHPPLVPMMAVGGVGMAVLIWRLLPRVKGGVLAWMWVLGLDGAEVQGDPEHHG</sequence>
<organism evidence="2 3">
    <name type="scientific">Paramagnetospirillum marisnigri</name>
    <dbReference type="NCBI Taxonomy" id="1285242"/>
    <lineage>
        <taxon>Bacteria</taxon>
        <taxon>Pseudomonadati</taxon>
        <taxon>Pseudomonadota</taxon>
        <taxon>Alphaproteobacteria</taxon>
        <taxon>Rhodospirillales</taxon>
        <taxon>Magnetospirillaceae</taxon>
        <taxon>Paramagnetospirillum</taxon>
    </lineage>
</organism>
<keyword evidence="3" id="KW-1185">Reference proteome</keyword>
<dbReference type="InterPro" id="IPR009325">
    <property type="entry name" value="DUF983"/>
</dbReference>
<proteinExistence type="predicted"/>
<gene>
    <name evidence="2" type="ORF">A6A04_09805</name>
</gene>
<dbReference type="RefSeq" id="WP_082915116.1">
    <property type="nucleotide sequence ID" value="NZ_LWQT01000131.1"/>
</dbReference>
<evidence type="ECO:0000313" key="2">
    <source>
        <dbReference type="EMBL" id="OAN42987.1"/>
    </source>
</evidence>
<comment type="caution">
    <text evidence="2">The sequence shown here is derived from an EMBL/GenBank/DDBJ whole genome shotgun (WGS) entry which is preliminary data.</text>
</comment>
<dbReference type="Pfam" id="PF06170">
    <property type="entry name" value="DUF983"/>
    <property type="match status" value="1"/>
</dbReference>
<dbReference type="STRING" id="1285242.A6A04_09805"/>
<reference evidence="2 3" key="1">
    <citation type="submission" date="2016-04" db="EMBL/GenBank/DDBJ databases">
        <title>Draft genome sequence of freshwater magnetotactic bacteria Magnetospirillum marisnigri SP-1 and Magnetospirillum moscoviense BB-1.</title>
        <authorList>
            <person name="Koziaeva V."/>
            <person name="Dziuba M.V."/>
            <person name="Ivanov T.M."/>
            <person name="Kuznetsov B."/>
            <person name="Grouzdev D.S."/>
        </authorList>
    </citation>
    <scope>NUCLEOTIDE SEQUENCE [LARGE SCALE GENOMIC DNA]</scope>
    <source>
        <strain evidence="2 3">SP-1</strain>
    </source>
</reference>
<keyword evidence="1" id="KW-0812">Transmembrane</keyword>
<dbReference type="Proteomes" id="UP000078428">
    <property type="component" value="Unassembled WGS sequence"/>
</dbReference>
<keyword evidence="1" id="KW-0472">Membrane</keyword>
<accession>A0A178M5K3</accession>
<keyword evidence="1" id="KW-1133">Transmembrane helix</keyword>